<accession>A0A4Q8M3N7</accession>
<proteinExistence type="predicted"/>
<evidence type="ECO:0000313" key="4">
    <source>
        <dbReference type="EMBL" id="TAA17590.1"/>
    </source>
</evidence>
<dbReference type="EMBL" id="SHMG01000010">
    <property type="protein sequence ID" value="TAA39289.1"/>
    <property type="molecule type" value="Genomic_DNA"/>
</dbReference>
<dbReference type="GeneID" id="93830879"/>
<dbReference type="InterPro" id="IPR050229">
    <property type="entry name" value="GlpE_sulfurtransferase"/>
</dbReference>
<evidence type="ECO:0000313" key="9">
    <source>
        <dbReference type="Proteomes" id="UP000292087"/>
    </source>
</evidence>
<reference evidence="8 9" key="1">
    <citation type="submission" date="2019-02" db="EMBL/GenBank/DDBJ databases">
        <title>WGS of Pseudoxanthomonas species novum from clinical isolates.</title>
        <authorList>
            <person name="Bernier A.-M."/>
            <person name="Bernard K."/>
            <person name="Vachon A."/>
        </authorList>
    </citation>
    <scope>NUCLEOTIDE SEQUENCE [LARGE SCALE GENOMIC DNA]</scope>
    <source>
        <strain evidence="10">NML 170316</strain>
        <strain evidence="7 11">NML130969</strain>
        <strain evidence="6 9">NML140781</strain>
        <strain evidence="4">NML170316</strain>
        <strain evidence="5 8">NML171202</strain>
    </source>
</reference>
<dbReference type="EMBL" id="JAUTBB010000001">
    <property type="protein sequence ID" value="MDQ1121155.1"/>
    <property type="molecule type" value="Genomic_DNA"/>
</dbReference>
<name>A0A4Q8M3N7_9GAMM</name>
<accession>A0A4Q8LP19</accession>
<organism evidence="7 11">
    <name type="scientific">Pseudoxanthomonas winnipegensis</name>
    <dbReference type="NCBI Taxonomy" id="2480810"/>
    <lineage>
        <taxon>Bacteria</taxon>
        <taxon>Pseudomonadati</taxon>
        <taxon>Pseudomonadota</taxon>
        <taxon>Gammaproteobacteria</taxon>
        <taxon>Lysobacterales</taxon>
        <taxon>Lysobacteraceae</taxon>
        <taxon>Pseudoxanthomonas</taxon>
    </lineage>
</organism>
<dbReference type="RefSeq" id="WP_130520842.1">
    <property type="nucleotide sequence ID" value="NZ_CAWZZE010000035.1"/>
</dbReference>
<dbReference type="PROSITE" id="PS50206">
    <property type="entry name" value="RHODANESE_3"/>
    <property type="match status" value="1"/>
</dbReference>
<dbReference type="EMBL" id="SHMB01000008">
    <property type="protein sequence ID" value="TAA26197.1"/>
    <property type="molecule type" value="Genomic_DNA"/>
</dbReference>
<reference evidence="3" key="2">
    <citation type="submission" date="2023-07" db="EMBL/GenBank/DDBJ databases">
        <title>Functional and genomic diversity of the sorghum phyllosphere microbiome.</title>
        <authorList>
            <person name="Shade A."/>
        </authorList>
    </citation>
    <scope>NUCLEOTIDE SEQUENCE</scope>
    <source>
        <strain evidence="3">SORGH_AS_0908</strain>
    </source>
</reference>
<keyword evidence="1" id="KW-1133">Transmembrane helix</keyword>
<dbReference type="AlphaFoldDB" id="A0A4Q8M3N7"/>
<evidence type="ECO:0000313" key="10">
    <source>
        <dbReference type="Proteomes" id="UP000293089"/>
    </source>
</evidence>
<dbReference type="InterPro" id="IPR036873">
    <property type="entry name" value="Rhodanese-like_dom_sf"/>
</dbReference>
<keyword evidence="1" id="KW-0472">Membrane</keyword>
<accession>A0A4Q8LCL3</accession>
<dbReference type="InterPro" id="IPR001763">
    <property type="entry name" value="Rhodanese-like_dom"/>
</dbReference>
<dbReference type="Pfam" id="PF00581">
    <property type="entry name" value="Rhodanese"/>
    <property type="match status" value="1"/>
</dbReference>
<comment type="caution">
    <text evidence="7">The sequence shown here is derived from an EMBL/GenBank/DDBJ whole genome shotgun (WGS) entry which is preliminary data.</text>
</comment>
<feature type="transmembrane region" description="Helical" evidence="1">
    <location>
        <begin position="14"/>
        <end position="33"/>
    </location>
</feature>
<dbReference type="Proteomes" id="UP000294164">
    <property type="component" value="Unassembled WGS sequence"/>
</dbReference>
<evidence type="ECO:0000313" key="11">
    <source>
        <dbReference type="Proteomes" id="UP000294164"/>
    </source>
</evidence>
<evidence type="ECO:0000313" key="3">
    <source>
        <dbReference type="EMBL" id="MDQ1121155.1"/>
    </source>
</evidence>
<dbReference type="SUPFAM" id="SSF52821">
    <property type="entry name" value="Rhodanese/Cell cycle control phosphatase"/>
    <property type="match status" value="1"/>
</dbReference>
<keyword evidence="1" id="KW-0812">Transmembrane</keyword>
<dbReference type="EMBL" id="SHME01000005">
    <property type="protein sequence ID" value="TAA17590.1"/>
    <property type="molecule type" value="Genomic_DNA"/>
</dbReference>
<evidence type="ECO:0000256" key="1">
    <source>
        <dbReference type="SAM" id="Phobius"/>
    </source>
</evidence>
<gene>
    <name evidence="7" type="ORF">EA655_15435</name>
    <name evidence="6" type="ORF">EA656_16560</name>
    <name evidence="4" type="ORF">EA658_17445</name>
    <name evidence="5" type="ORF">EA661_16895</name>
    <name evidence="3" type="ORF">QE383_003463</name>
</gene>
<evidence type="ECO:0000313" key="7">
    <source>
        <dbReference type="EMBL" id="TAA39289.1"/>
    </source>
</evidence>
<sequence length="144" mass="15046">MNFEQLKAFAADNAMLSMALVGLTLAILVTEVMRLFRGYKGVRPGELTALINNDNALVLDLSASGDFEKGHIPGSKNLAGKFDPKHKLLAGAGDRPVVLVCRSGQTAPGAAAQLKKAGFAKVYVLDGGVGAWQAADLPLVKGRA</sequence>
<dbReference type="Proteomes" id="UP000291286">
    <property type="component" value="Unassembled WGS sequence"/>
</dbReference>
<evidence type="ECO:0000313" key="5">
    <source>
        <dbReference type="EMBL" id="TAA26197.1"/>
    </source>
</evidence>
<dbReference type="SMART" id="SM00450">
    <property type="entry name" value="RHOD"/>
    <property type="match status" value="1"/>
</dbReference>
<protein>
    <submittedName>
        <fullName evidence="7">Rhodanese-like domain-containing protein</fullName>
    </submittedName>
    <submittedName>
        <fullName evidence="3">Rhodanese-related sulfurtransferase</fullName>
    </submittedName>
</protein>
<keyword evidence="10" id="KW-1185">Reference proteome</keyword>
<dbReference type="EMBL" id="SHMF01000005">
    <property type="protein sequence ID" value="TAA32231.1"/>
    <property type="molecule type" value="Genomic_DNA"/>
</dbReference>
<dbReference type="OrthoDB" id="9808735at2"/>
<dbReference type="CDD" id="cd00158">
    <property type="entry name" value="RHOD"/>
    <property type="match status" value="1"/>
</dbReference>
<dbReference type="Proteomes" id="UP001234354">
    <property type="component" value="Unassembled WGS sequence"/>
</dbReference>
<dbReference type="PANTHER" id="PTHR43031">
    <property type="entry name" value="FAD-DEPENDENT OXIDOREDUCTASE"/>
    <property type="match status" value="1"/>
</dbReference>
<evidence type="ECO:0000313" key="8">
    <source>
        <dbReference type="Proteomes" id="UP000291286"/>
    </source>
</evidence>
<dbReference type="Gene3D" id="3.40.250.10">
    <property type="entry name" value="Rhodanese-like domain"/>
    <property type="match status" value="1"/>
</dbReference>
<dbReference type="Proteomes" id="UP000292087">
    <property type="component" value="Unassembled WGS sequence"/>
</dbReference>
<dbReference type="Proteomes" id="UP000293089">
    <property type="component" value="Unassembled WGS sequence"/>
</dbReference>
<feature type="domain" description="Rhodanese" evidence="2">
    <location>
        <begin position="52"/>
        <end position="141"/>
    </location>
</feature>
<evidence type="ECO:0000259" key="2">
    <source>
        <dbReference type="PROSITE" id="PS50206"/>
    </source>
</evidence>
<evidence type="ECO:0000313" key="6">
    <source>
        <dbReference type="EMBL" id="TAA32231.1"/>
    </source>
</evidence>
<dbReference type="PANTHER" id="PTHR43031:SF18">
    <property type="entry name" value="RHODANESE-RELATED SULFURTRANSFERASES"/>
    <property type="match status" value="1"/>
</dbReference>